<reference evidence="1 2" key="1">
    <citation type="submission" date="2024-01" db="EMBL/GenBank/DDBJ databases">
        <title>The genomes of 5 underutilized Papilionoideae crops provide insights into root nodulation and disease resistance.</title>
        <authorList>
            <person name="Yuan L."/>
        </authorList>
    </citation>
    <scope>NUCLEOTIDE SEQUENCE [LARGE SCALE GENOMIC DNA]</scope>
    <source>
        <strain evidence="1">LY-2023</strain>
        <tissue evidence="1">Leaf</tissue>
    </source>
</reference>
<accession>A0AAN9FBR6</accession>
<protein>
    <submittedName>
        <fullName evidence="1">Uncharacterized protein</fullName>
    </submittedName>
</protein>
<proteinExistence type="predicted"/>
<comment type="caution">
    <text evidence="1">The sequence shown here is derived from an EMBL/GenBank/DDBJ whole genome shotgun (WGS) entry which is preliminary data.</text>
</comment>
<dbReference type="Proteomes" id="UP001359559">
    <property type="component" value="Unassembled WGS sequence"/>
</dbReference>
<organism evidence="1 2">
    <name type="scientific">Clitoria ternatea</name>
    <name type="common">Butterfly pea</name>
    <dbReference type="NCBI Taxonomy" id="43366"/>
    <lineage>
        <taxon>Eukaryota</taxon>
        <taxon>Viridiplantae</taxon>
        <taxon>Streptophyta</taxon>
        <taxon>Embryophyta</taxon>
        <taxon>Tracheophyta</taxon>
        <taxon>Spermatophyta</taxon>
        <taxon>Magnoliopsida</taxon>
        <taxon>eudicotyledons</taxon>
        <taxon>Gunneridae</taxon>
        <taxon>Pentapetalae</taxon>
        <taxon>rosids</taxon>
        <taxon>fabids</taxon>
        <taxon>Fabales</taxon>
        <taxon>Fabaceae</taxon>
        <taxon>Papilionoideae</taxon>
        <taxon>50 kb inversion clade</taxon>
        <taxon>NPAAA clade</taxon>
        <taxon>indigoferoid/millettioid clade</taxon>
        <taxon>Phaseoleae</taxon>
        <taxon>Clitoria</taxon>
    </lineage>
</organism>
<name>A0AAN9FBR6_CLITE</name>
<sequence>MMILGVSVSLPASQRGPFFLCIIVRSLFVHSPYLPLPSHSSPSHFQTPFLSLPLPLSPTGPRDSGSDL</sequence>
<gene>
    <name evidence="1" type="ORF">RJT34_26665</name>
</gene>
<dbReference type="EMBL" id="JAYKXN010000007">
    <property type="protein sequence ID" value="KAK7271065.1"/>
    <property type="molecule type" value="Genomic_DNA"/>
</dbReference>
<evidence type="ECO:0000313" key="1">
    <source>
        <dbReference type="EMBL" id="KAK7271065.1"/>
    </source>
</evidence>
<dbReference type="AlphaFoldDB" id="A0AAN9FBR6"/>
<keyword evidence="2" id="KW-1185">Reference proteome</keyword>
<evidence type="ECO:0000313" key="2">
    <source>
        <dbReference type="Proteomes" id="UP001359559"/>
    </source>
</evidence>